<protein>
    <recommendedName>
        <fullName evidence="3">Nucleic acid-binding protein</fullName>
    </recommendedName>
</protein>
<dbReference type="KEGG" id="lpav:PLANPX_2768"/>
<dbReference type="Proteomes" id="UP000326837">
    <property type="component" value="Chromosome"/>
</dbReference>
<proteinExistence type="predicted"/>
<sequence>MATSCSKCGSTKIIPDAHTYETAGGGALVACVSANPSAMIFKETKSGYLKAKICGDCGYAELYVDNASELHAAYEKSLRAVEA</sequence>
<keyword evidence="2" id="KW-1185">Reference proteome</keyword>
<reference evidence="2" key="1">
    <citation type="submission" date="2019-10" db="EMBL/GenBank/DDBJ databases">
        <title>Lacipirellula parvula gen. nov., sp. nov., representing a lineage of planctomycetes widespread in freshwater anoxic habitats, and description of the family Lacipirellulaceae.</title>
        <authorList>
            <person name="Dedysh S.N."/>
            <person name="Kulichevskaya I.S."/>
            <person name="Beletsky A.V."/>
            <person name="Rakitin A.L."/>
            <person name="Mardanov A.V."/>
            <person name="Ivanova A.A."/>
            <person name="Saltykova V.X."/>
            <person name="Rijpstra W.I.C."/>
            <person name="Sinninghe Damste J.S."/>
            <person name="Ravin N.V."/>
        </authorList>
    </citation>
    <scope>NUCLEOTIDE SEQUENCE [LARGE SCALE GENOMIC DNA]</scope>
    <source>
        <strain evidence="2">PX69</strain>
    </source>
</reference>
<evidence type="ECO:0008006" key="3">
    <source>
        <dbReference type="Google" id="ProtNLM"/>
    </source>
</evidence>
<evidence type="ECO:0000313" key="1">
    <source>
        <dbReference type="EMBL" id="BBO33156.1"/>
    </source>
</evidence>
<organism evidence="1 2">
    <name type="scientific">Lacipirellula parvula</name>
    <dbReference type="NCBI Taxonomy" id="2650471"/>
    <lineage>
        <taxon>Bacteria</taxon>
        <taxon>Pseudomonadati</taxon>
        <taxon>Planctomycetota</taxon>
        <taxon>Planctomycetia</taxon>
        <taxon>Pirellulales</taxon>
        <taxon>Lacipirellulaceae</taxon>
        <taxon>Lacipirellula</taxon>
    </lineage>
</organism>
<gene>
    <name evidence="1" type="ORF">PLANPX_2768</name>
</gene>
<name>A0A5K7XFN7_9BACT</name>
<accession>A0A5K7XFN7</accession>
<dbReference type="RefSeq" id="WP_152098995.1">
    <property type="nucleotide sequence ID" value="NZ_AP021861.1"/>
</dbReference>
<evidence type="ECO:0000313" key="2">
    <source>
        <dbReference type="Proteomes" id="UP000326837"/>
    </source>
</evidence>
<dbReference type="AlphaFoldDB" id="A0A5K7XFN7"/>
<dbReference type="EMBL" id="AP021861">
    <property type="protein sequence ID" value="BBO33156.1"/>
    <property type="molecule type" value="Genomic_DNA"/>
</dbReference>